<organism evidence="1 2">
    <name type="scientific">Pholiota conissans</name>
    <dbReference type="NCBI Taxonomy" id="109636"/>
    <lineage>
        <taxon>Eukaryota</taxon>
        <taxon>Fungi</taxon>
        <taxon>Dikarya</taxon>
        <taxon>Basidiomycota</taxon>
        <taxon>Agaricomycotina</taxon>
        <taxon>Agaricomycetes</taxon>
        <taxon>Agaricomycetidae</taxon>
        <taxon>Agaricales</taxon>
        <taxon>Agaricineae</taxon>
        <taxon>Strophariaceae</taxon>
        <taxon>Pholiota</taxon>
    </lineage>
</organism>
<evidence type="ECO:0000313" key="2">
    <source>
        <dbReference type="Proteomes" id="UP000807469"/>
    </source>
</evidence>
<feature type="non-terminal residue" evidence="1">
    <location>
        <position position="1"/>
    </location>
</feature>
<evidence type="ECO:0000313" key="1">
    <source>
        <dbReference type="EMBL" id="KAF9481752.1"/>
    </source>
</evidence>
<protein>
    <submittedName>
        <fullName evidence="1">Uncharacterized protein</fullName>
    </submittedName>
</protein>
<keyword evidence="2" id="KW-1185">Reference proteome</keyword>
<proteinExistence type="predicted"/>
<dbReference type="OrthoDB" id="3061698at2759"/>
<dbReference type="AlphaFoldDB" id="A0A9P5Z568"/>
<comment type="caution">
    <text evidence="1">The sequence shown here is derived from an EMBL/GenBank/DDBJ whole genome shotgun (WGS) entry which is preliminary data.</text>
</comment>
<dbReference type="Proteomes" id="UP000807469">
    <property type="component" value="Unassembled WGS sequence"/>
</dbReference>
<name>A0A9P5Z568_9AGAR</name>
<dbReference type="EMBL" id="MU155174">
    <property type="protein sequence ID" value="KAF9481752.1"/>
    <property type="molecule type" value="Genomic_DNA"/>
</dbReference>
<accession>A0A9P5Z568</accession>
<gene>
    <name evidence="1" type="ORF">BDN70DRAFT_777699</name>
</gene>
<feature type="non-terminal residue" evidence="1">
    <location>
        <position position="72"/>
    </location>
</feature>
<sequence>VALQQNDEPFDAIVITTLPCYPFCCHEDLILMSRQQLVEVATIFNAHLPQVLKIEISDMVTDAHIRHCIEKL</sequence>
<reference evidence="1" key="1">
    <citation type="submission" date="2020-11" db="EMBL/GenBank/DDBJ databases">
        <authorList>
            <consortium name="DOE Joint Genome Institute"/>
            <person name="Ahrendt S."/>
            <person name="Riley R."/>
            <person name="Andreopoulos W."/>
            <person name="Labutti K."/>
            <person name="Pangilinan J."/>
            <person name="Ruiz-Duenas F.J."/>
            <person name="Barrasa J.M."/>
            <person name="Sanchez-Garcia M."/>
            <person name="Camarero S."/>
            <person name="Miyauchi S."/>
            <person name="Serrano A."/>
            <person name="Linde D."/>
            <person name="Babiker R."/>
            <person name="Drula E."/>
            <person name="Ayuso-Fernandez I."/>
            <person name="Pacheco R."/>
            <person name="Padilla G."/>
            <person name="Ferreira P."/>
            <person name="Barriuso J."/>
            <person name="Kellner H."/>
            <person name="Castanera R."/>
            <person name="Alfaro M."/>
            <person name="Ramirez L."/>
            <person name="Pisabarro A.G."/>
            <person name="Kuo A."/>
            <person name="Tritt A."/>
            <person name="Lipzen A."/>
            <person name="He G."/>
            <person name="Yan M."/>
            <person name="Ng V."/>
            <person name="Cullen D."/>
            <person name="Martin F."/>
            <person name="Rosso M.-N."/>
            <person name="Henrissat B."/>
            <person name="Hibbett D."/>
            <person name="Martinez A.T."/>
            <person name="Grigoriev I.V."/>
        </authorList>
    </citation>
    <scope>NUCLEOTIDE SEQUENCE</scope>
    <source>
        <strain evidence="1">CIRM-BRFM 674</strain>
    </source>
</reference>